<proteinExistence type="predicted"/>
<feature type="transmembrane region" description="Helical" evidence="1">
    <location>
        <begin position="92"/>
        <end position="109"/>
    </location>
</feature>
<feature type="transmembrane region" description="Helical" evidence="1">
    <location>
        <begin position="34"/>
        <end position="53"/>
    </location>
</feature>
<feature type="transmembrane region" description="Helical" evidence="1">
    <location>
        <begin position="155"/>
        <end position="173"/>
    </location>
</feature>
<keyword evidence="1" id="KW-1133">Transmembrane helix</keyword>
<dbReference type="Proteomes" id="UP000178348">
    <property type="component" value="Unassembled WGS sequence"/>
</dbReference>
<name>A0A1G2CGI7_9BACT</name>
<feature type="transmembrane region" description="Helical" evidence="1">
    <location>
        <begin position="129"/>
        <end position="149"/>
    </location>
</feature>
<reference evidence="2 3" key="1">
    <citation type="journal article" date="2016" name="Nat. Commun.">
        <title>Thousands of microbial genomes shed light on interconnected biogeochemical processes in an aquifer system.</title>
        <authorList>
            <person name="Anantharaman K."/>
            <person name="Brown C.T."/>
            <person name="Hug L.A."/>
            <person name="Sharon I."/>
            <person name="Castelle C.J."/>
            <person name="Probst A.J."/>
            <person name="Thomas B.C."/>
            <person name="Singh A."/>
            <person name="Wilkins M.J."/>
            <person name="Karaoz U."/>
            <person name="Brodie E.L."/>
            <person name="Williams K.H."/>
            <person name="Hubbard S.S."/>
            <person name="Banfield J.F."/>
        </authorList>
    </citation>
    <scope>NUCLEOTIDE SEQUENCE [LARGE SCALE GENOMIC DNA]</scope>
</reference>
<feature type="transmembrane region" description="Helical" evidence="1">
    <location>
        <begin position="185"/>
        <end position="205"/>
    </location>
</feature>
<accession>A0A1G2CGI7</accession>
<keyword evidence="1" id="KW-0812">Transmembrane</keyword>
<dbReference type="AlphaFoldDB" id="A0A1G2CGI7"/>
<organism evidence="2 3">
    <name type="scientific">Candidatus Liptonbacteria bacterium RIFCSPLOWO2_01_FULL_53_13</name>
    <dbReference type="NCBI Taxonomy" id="1798651"/>
    <lineage>
        <taxon>Bacteria</taxon>
        <taxon>Candidatus Liptoniibacteriota</taxon>
    </lineage>
</organism>
<evidence type="ECO:0000313" key="3">
    <source>
        <dbReference type="Proteomes" id="UP000178348"/>
    </source>
</evidence>
<evidence type="ECO:0000256" key="1">
    <source>
        <dbReference type="SAM" id="Phobius"/>
    </source>
</evidence>
<comment type="caution">
    <text evidence="2">The sequence shown here is derived from an EMBL/GenBank/DDBJ whole genome shotgun (WGS) entry which is preliminary data.</text>
</comment>
<feature type="transmembrane region" description="Helical" evidence="1">
    <location>
        <begin position="65"/>
        <end position="86"/>
    </location>
</feature>
<dbReference type="EMBL" id="MHLB01000063">
    <property type="protein sequence ID" value="OGZ00505.1"/>
    <property type="molecule type" value="Genomic_DNA"/>
</dbReference>
<evidence type="ECO:0000313" key="2">
    <source>
        <dbReference type="EMBL" id="OGZ00505.1"/>
    </source>
</evidence>
<sequence>MLFVLAGTGLYLIPLFQPRRMGVPFLFALASGLFMPQGILGMVFLALIFFLILGIKDLAFVDRGMAYETLVFTILTALAVSLFFHAPNMEHAGIFFALGAGALFVFFLLRGFIAHEATEHASGEESRRAVIACGAAALVVWQVSAAALILPMNYFLQSALVIASAIAAVEAMRDHVLGALHRKGVVAYGGAWLAITAITLLANSWHV</sequence>
<keyword evidence="1" id="KW-0472">Membrane</keyword>
<gene>
    <name evidence="2" type="ORF">A2946_00860</name>
</gene>
<protein>
    <submittedName>
        <fullName evidence="2">Uncharacterized protein</fullName>
    </submittedName>
</protein>